<evidence type="ECO:0000256" key="11">
    <source>
        <dbReference type="ARBA" id="ARBA00022777"/>
    </source>
</evidence>
<name>A0A485BIP0_RAOPL</name>
<dbReference type="InterPro" id="IPR036890">
    <property type="entry name" value="HATPase_C_sf"/>
</dbReference>
<feature type="domain" description="Histidine kinase" evidence="16">
    <location>
        <begin position="240"/>
        <end position="453"/>
    </location>
</feature>
<dbReference type="FunFam" id="3.30.565.10:FF:000055">
    <property type="entry name" value="Two-component sensor histidine kinase"/>
    <property type="match status" value="1"/>
</dbReference>
<dbReference type="InterPro" id="IPR005467">
    <property type="entry name" value="His_kinase_dom"/>
</dbReference>
<dbReference type="FunFam" id="1.10.287.130:FF:000035">
    <property type="entry name" value="Two-component sensor histidine kinase"/>
    <property type="match status" value="1"/>
</dbReference>
<reference evidence="17 18" key="1">
    <citation type="submission" date="2019-03" db="EMBL/GenBank/DDBJ databases">
        <authorList>
            <consortium name="Pathogen Informatics"/>
        </authorList>
    </citation>
    <scope>NUCLEOTIDE SEQUENCE [LARGE SCALE GENOMIC DNA]</scope>
    <source>
        <strain evidence="17 18">NCTC12998</strain>
    </source>
</reference>
<evidence type="ECO:0000256" key="15">
    <source>
        <dbReference type="ARBA" id="ARBA00023136"/>
    </source>
</evidence>
<dbReference type="PROSITE" id="PS50109">
    <property type="entry name" value="HIS_KIN"/>
    <property type="match status" value="1"/>
</dbReference>
<evidence type="ECO:0000259" key="16">
    <source>
        <dbReference type="PROSITE" id="PS50109"/>
    </source>
</evidence>
<dbReference type="PANTHER" id="PTHR45436">
    <property type="entry name" value="SENSOR HISTIDINE KINASE YKOH"/>
    <property type="match status" value="1"/>
</dbReference>
<dbReference type="Gene3D" id="1.20.5.1040">
    <property type="entry name" value="Sensor protein qsec"/>
    <property type="match status" value="2"/>
</dbReference>
<keyword evidence="5" id="KW-1003">Cell membrane</keyword>
<comment type="subcellular location">
    <subcellularLocation>
        <location evidence="2">Cell inner membrane</location>
        <topology evidence="2">Multi-pass membrane protein</topology>
    </subcellularLocation>
</comment>
<dbReference type="EC" id="2.7.13.3" evidence="3"/>
<dbReference type="PANTHER" id="PTHR45436:SF14">
    <property type="entry name" value="SENSOR PROTEIN QSEC"/>
    <property type="match status" value="1"/>
</dbReference>
<dbReference type="InterPro" id="IPR004358">
    <property type="entry name" value="Sig_transdc_His_kin-like_C"/>
</dbReference>
<keyword evidence="11" id="KW-0418">Kinase</keyword>
<dbReference type="Gene3D" id="1.10.287.130">
    <property type="match status" value="1"/>
</dbReference>
<dbReference type="AlphaFoldDB" id="A0A485BIP0"/>
<evidence type="ECO:0000256" key="1">
    <source>
        <dbReference type="ARBA" id="ARBA00000085"/>
    </source>
</evidence>
<dbReference type="GO" id="GO:0000155">
    <property type="term" value="F:phosphorelay sensor kinase activity"/>
    <property type="evidence" value="ECO:0007669"/>
    <property type="project" value="InterPro"/>
</dbReference>
<dbReference type="NCBIfam" id="NF007664">
    <property type="entry name" value="PRK10337.1"/>
    <property type="match status" value="1"/>
</dbReference>
<evidence type="ECO:0000256" key="2">
    <source>
        <dbReference type="ARBA" id="ARBA00004429"/>
    </source>
</evidence>
<dbReference type="InterPro" id="IPR059132">
    <property type="entry name" value="QseC"/>
</dbReference>
<evidence type="ECO:0000256" key="3">
    <source>
        <dbReference type="ARBA" id="ARBA00012438"/>
    </source>
</evidence>
<keyword evidence="6" id="KW-0997">Cell inner membrane</keyword>
<dbReference type="InterPro" id="IPR050428">
    <property type="entry name" value="TCS_sensor_his_kinase"/>
</dbReference>
<dbReference type="Gene3D" id="3.30.565.10">
    <property type="entry name" value="Histidine kinase-like ATPase, C-terminal domain"/>
    <property type="match status" value="1"/>
</dbReference>
<keyword evidence="8 17" id="KW-0808">Transferase</keyword>
<evidence type="ECO:0000256" key="12">
    <source>
        <dbReference type="ARBA" id="ARBA00022840"/>
    </source>
</evidence>
<dbReference type="EMBL" id="CAADJE010000025">
    <property type="protein sequence ID" value="VFS73655.1"/>
    <property type="molecule type" value="Genomic_DNA"/>
</dbReference>
<evidence type="ECO:0000256" key="4">
    <source>
        <dbReference type="ARBA" id="ARBA00017234"/>
    </source>
</evidence>
<accession>A0A485BIP0</accession>
<dbReference type="GO" id="GO:0005886">
    <property type="term" value="C:plasma membrane"/>
    <property type="evidence" value="ECO:0007669"/>
    <property type="project" value="TreeGrafter"/>
</dbReference>
<evidence type="ECO:0000256" key="7">
    <source>
        <dbReference type="ARBA" id="ARBA00022553"/>
    </source>
</evidence>
<dbReference type="InterPro" id="IPR003661">
    <property type="entry name" value="HisK_dim/P_dom"/>
</dbReference>
<dbReference type="Pfam" id="PF00512">
    <property type="entry name" value="HisKA"/>
    <property type="match status" value="1"/>
</dbReference>
<dbReference type="Pfam" id="PF02518">
    <property type="entry name" value="HATPase_c"/>
    <property type="match status" value="1"/>
</dbReference>
<dbReference type="Proteomes" id="UP000345637">
    <property type="component" value="Unassembled WGS sequence"/>
</dbReference>
<keyword evidence="9" id="KW-0812">Transmembrane</keyword>
<dbReference type="CDD" id="cd00082">
    <property type="entry name" value="HisKA"/>
    <property type="match status" value="1"/>
</dbReference>
<evidence type="ECO:0000256" key="6">
    <source>
        <dbReference type="ARBA" id="ARBA00022519"/>
    </source>
</evidence>
<protein>
    <recommendedName>
        <fullName evidence="4">Sensor protein QseC</fullName>
        <ecNumber evidence="3">2.7.13.3</ecNumber>
    </recommendedName>
</protein>
<gene>
    <name evidence="17" type="primary">qseC_1</name>
    <name evidence="17" type="ORF">NCTC12998_04342</name>
</gene>
<evidence type="ECO:0000313" key="17">
    <source>
        <dbReference type="EMBL" id="VFS73655.1"/>
    </source>
</evidence>
<dbReference type="PRINTS" id="PR00344">
    <property type="entry name" value="BCTRLSENSOR"/>
</dbReference>
<keyword evidence="7" id="KW-0597">Phosphoprotein</keyword>
<keyword evidence="14" id="KW-0902">Two-component regulatory system</keyword>
<dbReference type="SMART" id="SM00388">
    <property type="entry name" value="HisKA"/>
    <property type="match status" value="1"/>
</dbReference>
<dbReference type="PROSITE" id="PS51257">
    <property type="entry name" value="PROKAR_LIPOPROTEIN"/>
    <property type="match status" value="1"/>
</dbReference>
<dbReference type="InterPro" id="IPR036097">
    <property type="entry name" value="HisK_dim/P_sf"/>
</dbReference>
<comment type="catalytic activity">
    <reaction evidence="1">
        <text>ATP + protein L-histidine = ADP + protein N-phospho-L-histidine.</text>
        <dbReference type="EC" id="2.7.13.3"/>
    </reaction>
</comment>
<dbReference type="SMART" id="SM00387">
    <property type="entry name" value="HATPase_c"/>
    <property type="match status" value="1"/>
</dbReference>
<sequence>MKRLSLRVRLTLLFFLLTSAAWGIACLIAWQQTTEKLDKLFDTQQLLFARRLSAMNFDELHTLTAPVRTKKKIKHGHLDDDALAFAIFTADGKRLLHDGENGQDIPWQNRREGFSDGYLNNDDDEWRFLQLTTGDGRYRIVVGQEWDYRREMALDIVTSQLTPWLVALPLMFLLLIVLLSRELAPLKQLTRTLRLRAPDSAESLNVDKVPSEVRPLVDALNQLFARTHDTMIRERRFTSDAAHELRSPLAALKVQTEVAQLSMDDPQGREKALAQLHEGIDRATRLVDQLLTLSRLDSLAQLDDVHTIAIDELLQSSVMEMYHSAQQAGIELRLHLNATQVMQPGQPLLLSLLVRNLLDNAVRYSPPGSQVDITLDAREFSVRDNGPGVSPEALARIGERFYRPPGQDEPGSGLGLSIVRRIAALHRMTVDFSKRARRRFRGARALVAIIAINAKDFAHFAHFTAPPRGVKSVTNSKPEG</sequence>
<evidence type="ECO:0000256" key="14">
    <source>
        <dbReference type="ARBA" id="ARBA00023012"/>
    </source>
</evidence>
<keyword evidence="15" id="KW-0472">Membrane</keyword>
<evidence type="ECO:0000256" key="9">
    <source>
        <dbReference type="ARBA" id="ARBA00022692"/>
    </source>
</evidence>
<dbReference type="SUPFAM" id="SSF55874">
    <property type="entry name" value="ATPase domain of HSP90 chaperone/DNA topoisomerase II/histidine kinase"/>
    <property type="match status" value="1"/>
</dbReference>
<dbReference type="InterPro" id="IPR003594">
    <property type="entry name" value="HATPase_dom"/>
</dbReference>
<evidence type="ECO:0000256" key="10">
    <source>
        <dbReference type="ARBA" id="ARBA00022741"/>
    </source>
</evidence>
<keyword evidence="12" id="KW-0067">ATP-binding</keyword>
<keyword evidence="13" id="KW-1133">Transmembrane helix</keyword>
<keyword evidence="10" id="KW-0547">Nucleotide-binding</keyword>
<evidence type="ECO:0000313" key="18">
    <source>
        <dbReference type="Proteomes" id="UP000345637"/>
    </source>
</evidence>
<dbReference type="SUPFAM" id="SSF47384">
    <property type="entry name" value="Homodimeric domain of signal transducing histidine kinase"/>
    <property type="match status" value="1"/>
</dbReference>
<evidence type="ECO:0000256" key="13">
    <source>
        <dbReference type="ARBA" id="ARBA00022989"/>
    </source>
</evidence>
<organism evidence="17 18">
    <name type="scientific">Raoultella planticola</name>
    <name type="common">Klebsiella planticola</name>
    <dbReference type="NCBI Taxonomy" id="575"/>
    <lineage>
        <taxon>Bacteria</taxon>
        <taxon>Pseudomonadati</taxon>
        <taxon>Pseudomonadota</taxon>
        <taxon>Gammaproteobacteria</taxon>
        <taxon>Enterobacterales</taxon>
        <taxon>Enterobacteriaceae</taxon>
        <taxon>Klebsiella/Raoultella group</taxon>
        <taxon>Raoultella</taxon>
    </lineage>
</organism>
<evidence type="ECO:0000256" key="8">
    <source>
        <dbReference type="ARBA" id="ARBA00022679"/>
    </source>
</evidence>
<dbReference type="GO" id="GO:0005524">
    <property type="term" value="F:ATP binding"/>
    <property type="evidence" value="ECO:0007669"/>
    <property type="project" value="UniProtKB-KW"/>
</dbReference>
<proteinExistence type="predicted"/>
<evidence type="ECO:0000256" key="5">
    <source>
        <dbReference type="ARBA" id="ARBA00022475"/>
    </source>
</evidence>